<dbReference type="SMART" id="SM00530">
    <property type="entry name" value="HTH_XRE"/>
    <property type="match status" value="1"/>
</dbReference>
<dbReference type="InterPro" id="IPR001387">
    <property type="entry name" value="Cro/C1-type_HTH"/>
</dbReference>
<dbReference type="PROSITE" id="PS50943">
    <property type="entry name" value="HTH_CROC1"/>
    <property type="match status" value="1"/>
</dbReference>
<accession>A0ABX1S3T2</accession>
<organism evidence="2 3">
    <name type="scientific">Flavivirga algicola</name>
    <dbReference type="NCBI Taxonomy" id="2729136"/>
    <lineage>
        <taxon>Bacteria</taxon>
        <taxon>Pseudomonadati</taxon>
        <taxon>Bacteroidota</taxon>
        <taxon>Flavobacteriia</taxon>
        <taxon>Flavobacteriales</taxon>
        <taxon>Flavobacteriaceae</taxon>
        <taxon>Flavivirga</taxon>
    </lineage>
</organism>
<dbReference type="Proteomes" id="UP000746690">
    <property type="component" value="Unassembled WGS sequence"/>
</dbReference>
<dbReference type="CDD" id="cd00093">
    <property type="entry name" value="HTH_XRE"/>
    <property type="match status" value="1"/>
</dbReference>
<gene>
    <name evidence="2" type="ORF">HHX25_20400</name>
</gene>
<comment type="caution">
    <text evidence="2">The sequence shown here is derived from an EMBL/GenBank/DDBJ whole genome shotgun (WGS) entry which is preliminary data.</text>
</comment>
<dbReference type="Pfam" id="PF01381">
    <property type="entry name" value="HTH_3"/>
    <property type="match status" value="1"/>
</dbReference>
<dbReference type="RefSeq" id="WP_169677262.1">
    <property type="nucleotide sequence ID" value="NZ_JABBHF010000017.1"/>
</dbReference>
<dbReference type="SUPFAM" id="SSF47413">
    <property type="entry name" value="lambda repressor-like DNA-binding domains"/>
    <property type="match status" value="1"/>
</dbReference>
<dbReference type="InterPro" id="IPR010982">
    <property type="entry name" value="Lambda_DNA-bd_dom_sf"/>
</dbReference>
<keyword evidence="3" id="KW-1185">Reference proteome</keyword>
<proteinExistence type="predicted"/>
<dbReference type="EMBL" id="JABBHF010000017">
    <property type="protein sequence ID" value="NMH89873.1"/>
    <property type="molecule type" value="Genomic_DNA"/>
</dbReference>
<protein>
    <submittedName>
        <fullName evidence="2">Helix-turn-helix transcriptional regulator</fullName>
    </submittedName>
</protein>
<feature type="domain" description="HTH cro/C1-type" evidence="1">
    <location>
        <begin position="18"/>
        <end position="75"/>
    </location>
</feature>
<reference evidence="2 3" key="1">
    <citation type="submission" date="2020-04" db="EMBL/GenBank/DDBJ databases">
        <title>A Flavivirga sp. nov.</title>
        <authorList>
            <person name="Sun X."/>
        </authorList>
    </citation>
    <scope>NUCLEOTIDE SEQUENCE [LARGE SCALE GENOMIC DNA]</scope>
    <source>
        <strain evidence="2 3">Y03</strain>
    </source>
</reference>
<name>A0ABX1S3T2_9FLAO</name>
<sequence length="147" mass="17039">MIIEIIISEFDFWIKENIRIQRIKAKIDQVELAQKLGVSEGYIGNIENIKNKSKANTRMLSRIALALDLDSYNKLFPKQVLKNDLVRIKLDLFNINTRKQVMDDKGGVPKRLKIVSVKPLTQDEISRWKKVKSPYVLNTKVIKNIFG</sequence>
<evidence type="ECO:0000313" key="3">
    <source>
        <dbReference type="Proteomes" id="UP000746690"/>
    </source>
</evidence>
<dbReference type="Gene3D" id="1.10.260.40">
    <property type="entry name" value="lambda repressor-like DNA-binding domains"/>
    <property type="match status" value="1"/>
</dbReference>
<evidence type="ECO:0000259" key="1">
    <source>
        <dbReference type="PROSITE" id="PS50943"/>
    </source>
</evidence>
<evidence type="ECO:0000313" key="2">
    <source>
        <dbReference type="EMBL" id="NMH89873.1"/>
    </source>
</evidence>